<protein>
    <submittedName>
        <fullName evidence="1">Uncharacterized protein</fullName>
    </submittedName>
</protein>
<reference evidence="1 2" key="1">
    <citation type="submission" date="2024-01" db="EMBL/GenBank/DDBJ databases">
        <title>The genomes of 5 underutilized Papilionoideae crops provide insights into root nodulation and disease resistanc.</title>
        <authorList>
            <person name="Jiang F."/>
        </authorList>
    </citation>
    <scope>NUCLEOTIDE SEQUENCE [LARGE SCALE GENOMIC DNA]</scope>
    <source>
        <strain evidence="1">LVBAO_FW01</strain>
        <tissue evidence="1">Leaves</tissue>
    </source>
</reference>
<dbReference type="AlphaFoldDB" id="A0AAN9KWI8"/>
<dbReference type="EMBL" id="JAYMYQ010000006">
    <property type="protein sequence ID" value="KAK7323578.1"/>
    <property type="molecule type" value="Genomic_DNA"/>
</dbReference>
<proteinExistence type="predicted"/>
<evidence type="ECO:0000313" key="2">
    <source>
        <dbReference type="Proteomes" id="UP001367508"/>
    </source>
</evidence>
<gene>
    <name evidence="1" type="ORF">VNO77_27055</name>
</gene>
<organism evidence="1 2">
    <name type="scientific">Canavalia gladiata</name>
    <name type="common">Sword bean</name>
    <name type="synonym">Dolichos gladiatus</name>
    <dbReference type="NCBI Taxonomy" id="3824"/>
    <lineage>
        <taxon>Eukaryota</taxon>
        <taxon>Viridiplantae</taxon>
        <taxon>Streptophyta</taxon>
        <taxon>Embryophyta</taxon>
        <taxon>Tracheophyta</taxon>
        <taxon>Spermatophyta</taxon>
        <taxon>Magnoliopsida</taxon>
        <taxon>eudicotyledons</taxon>
        <taxon>Gunneridae</taxon>
        <taxon>Pentapetalae</taxon>
        <taxon>rosids</taxon>
        <taxon>fabids</taxon>
        <taxon>Fabales</taxon>
        <taxon>Fabaceae</taxon>
        <taxon>Papilionoideae</taxon>
        <taxon>50 kb inversion clade</taxon>
        <taxon>NPAAA clade</taxon>
        <taxon>indigoferoid/millettioid clade</taxon>
        <taxon>Phaseoleae</taxon>
        <taxon>Canavalia</taxon>
    </lineage>
</organism>
<sequence length="391" mass="44715">MRRGLFQKIWGEGDFWRSSESWVSSPLFCISLTLEEGELLLEARDLGEYSKSLLRRRFRSRVQENLLKTDMENSRSSLPCPHQCWKGNVFEGRLMKSYIVLLYTQPDWDHVVLPAPHRTSTRLGSELSSSGQYKARAVVYCLGKPKVMNAKTMQPTLAMDATVSEIQDRHKEEGGQAIVMAESNCLDALLRTKGDALVAGAVHVSIDEEFDQKLQAISTSGPATVLLELLGYQLKEVGPHINRKQESKAAGRLEQIRGAHQVRMVVSPVPLKIMGLLDMDNECCDEKLVSVEVQQEEEYFMKNIGKLAYDEIRAMVFDSENDVVRYYYFYARLKGFYARKDEISRDYMGSIMMRQLCVECNDEVTLTMNEFGTPNKEITVVFYKKRFTFVC</sequence>
<keyword evidence="2" id="KW-1185">Reference proteome</keyword>
<name>A0AAN9KWI8_CANGL</name>
<evidence type="ECO:0000313" key="1">
    <source>
        <dbReference type="EMBL" id="KAK7323578.1"/>
    </source>
</evidence>
<comment type="caution">
    <text evidence="1">The sequence shown here is derived from an EMBL/GenBank/DDBJ whole genome shotgun (WGS) entry which is preliminary data.</text>
</comment>
<accession>A0AAN9KWI8</accession>
<dbReference type="Proteomes" id="UP001367508">
    <property type="component" value="Unassembled WGS sequence"/>
</dbReference>